<evidence type="ECO:0000256" key="12">
    <source>
        <dbReference type="ARBA" id="ARBA00049360"/>
    </source>
</evidence>
<evidence type="ECO:0000256" key="6">
    <source>
        <dbReference type="ARBA" id="ARBA00022806"/>
    </source>
</evidence>
<dbReference type="Gene3D" id="1.10.150.80">
    <property type="entry name" value="HRDC domain"/>
    <property type="match status" value="1"/>
</dbReference>
<proteinExistence type="inferred from homology"/>
<keyword evidence="8" id="KW-0238">DNA-binding</keyword>
<dbReference type="CDD" id="cd18794">
    <property type="entry name" value="SF2_C_RecQ"/>
    <property type="match status" value="1"/>
</dbReference>
<dbReference type="InterPro" id="IPR002464">
    <property type="entry name" value="DNA/RNA_helicase_DEAH_CS"/>
</dbReference>
<dbReference type="AlphaFoldDB" id="A0AAF3EVC9"/>
<dbReference type="WBParaSite" id="MBELARI_LOCUS17712">
    <property type="protein sequence ID" value="MBELARI_LOCUS17712"/>
    <property type="gene ID" value="MBELARI_LOCUS17712"/>
</dbReference>
<dbReference type="GO" id="GO:0043138">
    <property type="term" value="F:3'-5' DNA helicase activity"/>
    <property type="evidence" value="ECO:0007669"/>
    <property type="project" value="UniProtKB-EC"/>
</dbReference>
<dbReference type="GO" id="GO:0003677">
    <property type="term" value="F:DNA binding"/>
    <property type="evidence" value="ECO:0007669"/>
    <property type="project" value="UniProtKB-KW"/>
</dbReference>
<dbReference type="EC" id="5.6.2.4" evidence="13"/>
<dbReference type="GO" id="GO:0005694">
    <property type="term" value="C:chromosome"/>
    <property type="evidence" value="ECO:0007669"/>
    <property type="project" value="TreeGrafter"/>
</dbReference>
<keyword evidence="10 13" id="KW-0539">Nucleus</keyword>
<dbReference type="Proteomes" id="UP000887575">
    <property type="component" value="Unassembled WGS sequence"/>
</dbReference>
<dbReference type="SMART" id="SM00341">
    <property type="entry name" value="HRDC"/>
    <property type="match status" value="1"/>
</dbReference>
<evidence type="ECO:0000256" key="11">
    <source>
        <dbReference type="ARBA" id="ARBA00034617"/>
    </source>
</evidence>
<dbReference type="GO" id="GO:0016787">
    <property type="term" value="F:hydrolase activity"/>
    <property type="evidence" value="ECO:0007669"/>
    <property type="project" value="UniProtKB-KW"/>
</dbReference>
<protein>
    <recommendedName>
        <fullName evidence="13">ATP-dependent DNA helicase</fullName>
        <ecNumber evidence="13">5.6.2.4</ecNumber>
    </recommendedName>
</protein>
<dbReference type="PANTHER" id="PTHR13710:SF153">
    <property type="entry name" value="RECQ-LIKE DNA HELICASE BLM"/>
    <property type="match status" value="1"/>
</dbReference>
<dbReference type="SUPFAM" id="SSF52540">
    <property type="entry name" value="P-loop containing nucleoside triphosphate hydrolases"/>
    <property type="match status" value="2"/>
</dbReference>
<evidence type="ECO:0000256" key="10">
    <source>
        <dbReference type="ARBA" id="ARBA00023242"/>
    </source>
</evidence>
<dbReference type="Pfam" id="PF16124">
    <property type="entry name" value="RecQ_Zn_bind"/>
    <property type="match status" value="1"/>
</dbReference>
<dbReference type="Pfam" id="PF00570">
    <property type="entry name" value="HRDC"/>
    <property type="match status" value="1"/>
</dbReference>
<dbReference type="Pfam" id="PF09382">
    <property type="entry name" value="RQC"/>
    <property type="match status" value="1"/>
</dbReference>
<comment type="cofactor">
    <cofactor evidence="1">
        <name>Zn(2+)</name>
        <dbReference type="ChEBI" id="CHEBI:29105"/>
    </cofactor>
</comment>
<dbReference type="SMART" id="SM00490">
    <property type="entry name" value="HELICc"/>
    <property type="match status" value="1"/>
</dbReference>
<sequence>MSSAELSSEAPKFAPRFVHKGFQFVDPSLNFEIPAFICCDGRHDVGMYDLNMTDSFDLSVMDRVFSSGKSLSPSKKCRYGFEERKENMMPEKQQHIVENRNAWKFHTEDQYTDDKSQPNSPVQRISHSTSNEDYVYEPAGETFEASFNNDQMILTDPLEMDYQKPHCSKNRVDDDLCFLGEFKASNNNILSKPSQKVSVKDVTMPSSSADNIQQERKDMHGQFRGLLKDDSEFFEDETRILGPNLRIRMFSTLKEKFGFNTFRHRQKQAITAILAEHDTFVLMPTGAGKSLCYQLPALLSSGVTVVVSPLRSLIEDQCIKLKSLDIASEALTADLTENDAFLIYNRLSIDPPDIKLLYVTPEKIAASAKLLAIFSSLHRRGYLSRFVIDEAHCVSQWGHDFRPDYARLMSLRETYKTPLVPIVALTATATPRTIVDTRNHLGIPHAKLFISSFVRFNLKYDVVPKNAKKATTIVQKMKQLYPGKAGIIYCLSRAECEKVAMMLQKEGISVDIYHAGLANSKRIEVQHKWLANKFDVICATIAFGMGIDKPDVRFVIHYSMPKSIEGYYQETGRAGRDGLPSYCCLLYSYQDSLRLRKMVESDDTTVGARQMHLQSINQMVQYCESIARCRRKILVEHFGEVYDAAACAASTTPCDVCEHLNKNPDSYKMYDLSDEATRILKTLSRIKALTVTQIAQIYRGVGQGRGKKTKNESGGDSTSYAPTETSTLPIYGRGKTMSEQDALRFMHALIFEGYLHDRLYVTKMGSTVAYVDLTTKGRAVANNSCSAKIYMHFAHDDESKKKSKKDDANVAINMVLVSEAEVLKEKYLIKHSDIFVRCLKTLREMIEQLAVERNVSSSANIMSHEGLEQLAAVMPRTNTELLKIDSMNELKVARYGGPIMEMLKPFWNEVDAREQLDIQSQLDQMKNGQMVLGGFKSPPRTEIDGLSQRGNSAFRGRFQRERDRGISKRVAVKPATPKKKTTKVSNKAFFPM</sequence>
<evidence type="ECO:0000256" key="1">
    <source>
        <dbReference type="ARBA" id="ARBA00001947"/>
    </source>
</evidence>
<feature type="region of interest" description="Disordered" evidence="14">
    <location>
        <begin position="973"/>
        <end position="992"/>
    </location>
</feature>
<dbReference type="InterPro" id="IPR002121">
    <property type="entry name" value="HRDC_dom"/>
</dbReference>
<dbReference type="Pfam" id="PF00270">
    <property type="entry name" value="DEAD"/>
    <property type="match status" value="1"/>
</dbReference>
<evidence type="ECO:0000256" key="2">
    <source>
        <dbReference type="ARBA" id="ARBA00004123"/>
    </source>
</evidence>
<dbReference type="GO" id="GO:0005634">
    <property type="term" value="C:nucleus"/>
    <property type="evidence" value="ECO:0007669"/>
    <property type="project" value="UniProtKB-SubCell"/>
</dbReference>
<feature type="domain" description="HRDC" evidence="15">
    <location>
        <begin position="832"/>
        <end position="913"/>
    </location>
</feature>
<dbReference type="Gene3D" id="1.10.10.10">
    <property type="entry name" value="Winged helix-like DNA-binding domain superfamily/Winged helix DNA-binding domain"/>
    <property type="match status" value="1"/>
</dbReference>
<feature type="region of interest" description="Disordered" evidence="14">
    <location>
        <begin position="109"/>
        <end position="130"/>
    </location>
</feature>
<dbReference type="InterPro" id="IPR018982">
    <property type="entry name" value="RQC_domain"/>
</dbReference>
<evidence type="ECO:0000256" key="8">
    <source>
        <dbReference type="ARBA" id="ARBA00023125"/>
    </source>
</evidence>
<evidence type="ECO:0000256" key="9">
    <source>
        <dbReference type="ARBA" id="ARBA00023235"/>
    </source>
</evidence>
<evidence type="ECO:0000256" key="13">
    <source>
        <dbReference type="RuleBase" id="RU364117"/>
    </source>
</evidence>
<dbReference type="PROSITE" id="PS51194">
    <property type="entry name" value="HELICASE_CTER"/>
    <property type="match status" value="1"/>
</dbReference>
<feature type="compositionally biased region" description="Polar residues" evidence="14">
    <location>
        <begin position="117"/>
        <end position="130"/>
    </location>
</feature>
<evidence type="ECO:0000256" key="7">
    <source>
        <dbReference type="ARBA" id="ARBA00022840"/>
    </source>
</evidence>
<dbReference type="InterPro" id="IPR032284">
    <property type="entry name" value="RecQ_Zn-bd"/>
</dbReference>
<evidence type="ECO:0000313" key="18">
    <source>
        <dbReference type="Proteomes" id="UP000887575"/>
    </source>
</evidence>
<dbReference type="GO" id="GO:0005737">
    <property type="term" value="C:cytoplasm"/>
    <property type="evidence" value="ECO:0007669"/>
    <property type="project" value="TreeGrafter"/>
</dbReference>
<evidence type="ECO:0000256" key="4">
    <source>
        <dbReference type="ARBA" id="ARBA00022741"/>
    </source>
</evidence>
<organism evidence="18 19">
    <name type="scientific">Mesorhabditis belari</name>
    <dbReference type="NCBI Taxonomy" id="2138241"/>
    <lineage>
        <taxon>Eukaryota</taxon>
        <taxon>Metazoa</taxon>
        <taxon>Ecdysozoa</taxon>
        <taxon>Nematoda</taxon>
        <taxon>Chromadorea</taxon>
        <taxon>Rhabditida</taxon>
        <taxon>Rhabditina</taxon>
        <taxon>Rhabditomorpha</taxon>
        <taxon>Rhabditoidea</taxon>
        <taxon>Rhabditidae</taxon>
        <taxon>Mesorhabditinae</taxon>
        <taxon>Mesorhabditis</taxon>
    </lineage>
</organism>
<evidence type="ECO:0000259" key="15">
    <source>
        <dbReference type="PROSITE" id="PS50967"/>
    </source>
</evidence>
<name>A0AAF3EVC9_9BILA</name>
<dbReference type="SUPFAM" id="SSF46785">
    <property type="entry name" value="Winged helix' DNA-binding domain"/>
    <property type="match status" value="1"/>
</dbReference>
<dbReference type="GO" id="GO:0006260">
    <property type="term" value="P:DNA replication"/>
    <property type="evidence" value="ECO:0007669"/>
    <property type="project" value="InterPro"/>
</dbReference>
<keyword evidence="6 13" id="KW-0347">Helicase</keyword>
<evidence type="ECO:0000256" key="3">
    <source>
        <dbReference type="ARBA" id="ARBA00005446"/>
    </source>
</evidence>
<dbReference type="InterPro" id="IPR010997">
    <property type="entry name" value="HRDC-like_sf"/>
</dbReference>
<dbReference type="InterPro" id="IPR044876">
    <property type="entry name" value="HRDC_dom_sf"/>
</dbReference>
<comment type="catalytic activity">
    <reaction evidence="12 13">
        <text>ATP + H2O = ADP + phosphate + H(+)</text>
        <dbReference type="Rhea" id="RHEA:13065"/>
        <dbReference type="ChEBI" id="CHEBI:15377"/>
        <dbReference type="ChEBI" id="CHEBI:15378"/>
        <dbReference type="ChEBI" id="CHEBI:30616"/>
        <dbReference type="ChEBI" id="CHEBI:43474"/>
        <dbReference type="ChEBI" id="CHEBI:456216"/>
    </reaction>
</comment>
<dbReference type="SMART" id="SM00487">
    <property type="entry name" value="DEXDc"/>
    <property type="match status" value="1"/>
</dbReference>
<comment type="catalytic activity">
    <reaction evidence="11 13">
        <text>Couples ATP hydrolysis with the unwinding of duplex DNA by translocating in the 3'-5' direction.</text>
        <dbReference type="EC" id="5.6.2.4"/>
    </reaction>
</comment>
<dbReference type="InterPro" id="IPR027417">
    <property type="entry name" value="P-loop_NTPase"/>
</dbReference>
<evidence type="ECO:0000313" key="19">
    <source>
        <dbReference type="WBParaSite" id="MBELARI_LOCUS17712"/>
    </source>
</evidence>
<comment type="similarity">
    <text evidence="3 13">Belongs to the helicase family. RecQ subfamily.</text>
</comment>
<dbReference type="InterPro" id="IPR036388">
    <property type="entry name" value="WH-like_DNA-bd_sf"/>
</dbReference>
<keyword evidence="4 13" id="KW-0547">Nucleotide-binding</keyword>
<keyword evidence="18" id="KW-1185">Reference proteome</keyword>
<dbReference type="InterPro" id="IPR011545">
    <property type="entry name" value="DEAD/DEAH_box_helicase_dom"/>
</dbReference>
<dbReference type="FunFam" id="3.40.50.300:FF:001389">
    <property type="entry name" value="ATP-dependent DNA helicase RecQ"/>
    <property type="match status" value="1"/>
</dbReference>
<dbReference type="FunFam" id="3.40.50.300:FF:000340">
    <property type="entry name" value="Bloom syndrome, RecQ helicase"/>
    <property type="match status" value="1"/>
</dbReference>
<dbReference type="InterPro" id="IPR036390">
    <property type="entry name" value="WH_DNA-bd_sf"/>
</dbReference>
<dbReference type="InterPro" id="IPR004589">
    <property type="entry name" value="DNA_helicase_ATP-dep_RecQ"/>
</dbReference>
<dbReference type="PANTHER" id="PTHR13710">
    <property type="entry name" value="DNA HELICASE RECQ FAMILY MEMBER"/>
    <property type="match status" value="1"/>
</dbReference>
<keyword evidence="7 13" id="KW-0067">ATP-binding</keyword>
<dbReference type="GO" id="GO:0007131">
    <property type="term" value="P:reciprocal meiotic recombination"/>
    <property type="evidence" value="ECO:0007669"/>
    <property type="project" value="UniProtKB-ARBA"/>
</dbReference>
<evidence type="ECO:0000256" key="5">
    <source>
        <dbReference type="ARBA" id="ARBA00022801"/>
    </source>
</evidence>
<dbReference type="PROSITE" id="PS50967">
    <property type="entry name" value="HRDC"/>
    <property type="match status" value="1"/>
</dbReference>
<dbReference type="PROSITE" id="PS00690">
    <property type="entry name" value="DEAH_ATP_HELICASE"/>
    <property type="match status" value="1"/>
</dbReference>
<accession>A0AAF3EVC9</accession>
<dbReference type="SUPFAM" id="SSF47819">
    <property type="entry name" value="HRDC-like"/>
    <property type="match status" value="1"/>
</dbReference>
<dbReference type="GO" id="GO:0000724">
    <property type="term" value="P:double-strand break repair via homologous recombination"/>
    <property type="evidence" value="ECO:0007669"/>
    <property type="project" value="TreeGrafter"/>
</dbReference>
<dbReference type="SMART" id="SM00956">
    <property type="entry name" value="RQC"/>
    <property type="match status" value="1"/>
</dbReference>
<dbReference type="GO" id="GO:0005524">
    <property type="term" value="F:ATP binding"/>
    <property type="evidence" value="ECO:0007669"/>
    <property type="project" value="UniProtKB-KW"/>
</dbReference>
<feature type="domain" description="Helicase C-terminal" evidence="17">
    <location>
        <begin position="472"/>
        <end position="617"/>
    </location>
</feature>
<evidence type="ECO:0000259" key="17">
    <source>
        <dbReference type="PROSITE" id="PS51194"/>
    </source>
</evidence>
<dbReference type="NCBIfam" id="TIGR00614">
    <property type="entry name" value="recQ_fam"/>
    <property type="match status" value="1"/>
</dbReference>
<dbReference type="PROSITE" id="PS51192">
    <property type="entry name" value="HELICASE_ATP_BIND_1"/>
    <property type="match status" value="1"/>
</dbReference>
<evidence type="ECO:0000256" key="14">
    <source>
        <dbReference type="SAM" id="MobiDB-lite"/>
    </source>
</evidence>
<keyword evidence="5 13" id="KW-0378">Hydrolase</keyword>
<dbReference type="InterPro" id="IPR001650">
    <property type="entry name" value="Helicase_C-like"/>
</dbReference>
<dbReference type="Pfam" id="PF00271">
    <property type="entry name" value="Helicase_C"/>
    <property type="match status" value="1"/>
</dbReference>
<evidence type="ECO:0000259" key="16">
    <source>
        <dbReference type="PROSITE" id="PS51192"/>
    </source>
</evidence>
<keyword evidence="9" id="KW-0413">Isomerase</keyword>
<dbReference type="FunFam" id="1.10.150.80:FF:000019">
    <property type="entry name" value="ATP-dependent DNA helicase"/>
    <property type="match status" value="1"/>
</dbReference>
<feature type="domain" description="Helicase ATP-binding" evidence="16">
    <location>
        <begin position="270"/>
        <end position="447"/>
    </location>
</feature>
<dbReference type="InterPro" id="IPR014001">
    <property type="entry name" value="Helicase_ATP-bd"/>
</dbReference>
<comment type="subcellular location">
    <subcellularLocation>
        <location evidence="2 13">Nucleus</location>
    </subcellularLocation>
</comment>
<dbReference type="GO" id="GO:0009378">
    <property type="term" value="F:four-way junction helicase activity"/>
    <property type="evidence" value="ECO:0007669"/>
    <property type="project" value="TreeGrafter"/>
</dbReference>
<dbReference type="Gene3D" id="3.40.50.300">
    <property type="entry name" value="P-loop containing nucleotide triphosphate hydrolases"/>
    <property type="match status" value="2"/>
</dbReference>
<reference evidence="19" key="1">
    <citation type="submission" date="2024-02" db="UniProtKB">
        <authorList>
            <consortium name="WormBaseParasite"/>
        </authorList>
    </citation>
    <scope>IDENTIFICATION</scope>
</reference>